<dbReference type="CDD" id="cd14820">
    <property type="entry name" value="TRAX"/>
    <property type="match status" value="1"/>
</dbReference>
<evidence type="ECO:0000313" key="1">
    <source>
        <dbReference type="EMBL" id="BAL57615.1"/>
    </source>
</evidence>
<proteinExistence type="predicted"/>
<dbReference type="GO" id="GO:0043565">
    <property type="term" value="F:sequence-specific DNA binding"/>
    <property type="evidence" value="ECO:0007669"/>
    <property type="project" value="InterPro"/>
</dbReference>
<dbReference type="SUPFAM" id="SSF74784">
    <property type="entry name" value="Translin"/>
    <property type="match status" value="1"/>
</dbReference>
<reference evidence="1" key="1">
    <citation type="journal article" date="2005" name="Environ. Microbiol.">
        <title>Genetic and functional properties of uncultivated thermophilic crenarchaeotes from a subsurface gold mine as revealed by analysis of genome fragments.</title>
        <authorList>
            <person name="Nunoura T."/>
            <person name="Hirayama H."/>
            <person name="Takami H."/>
            <person name="Oida H."/>
            <person name="Nishi S."/>
            <person name="Shimamura S."/>
            <person name="Suzuki Y."/>
            <person name="Inagaki F."/>
            <person name="Takai K."/>
            <person name="Nealson K.H."/>
            <person name="Horikoshi K."/>
        </authorList>
    </citation>
    <scope>NUCLEOTIDE SEQUENCE</scope>
</reference>
<accession>H5SN79</accession>
<protein>
    <submittedName>
        <fullName evidence="1">Translin family protein</fullName>
    </submittedName>
</protein>
<dbReference type="PANTHER" id="PTHR10741">
    <property type="entry name" value="TRANSLIN AND TRANSLIN ASSOCIATED PROTEIN X"/>
    <property type="match status" value="1"/>
</dbReference>
<dbReference type="EMBL" id="AP011780">
    <property type="protein sequence ID" value="BAL57615.1"/>
    <property type="molecule type" value="Genomic_DNA"/>
</dbReference>
<sequence length="216" mass="24520">MQANHWSEIAERIRQQLEERHQAREEALQACRKAVQLCARAIRSLHRREFDACRALLSEAHQQILHARARLMPYPMLYHAGFLQDAEKEYVEGEALYAIVLGNALPEPEELGVEITAYLNGMAEAASECRRYVLDLLRAGELTHAETLLRVMDEIYDELITFDYPDALTLGLRRTCDALRAVLERTRADLTVTMTQKQLEASLENAIGSLAKAGQE</sequence>
<dbReference type="Gene3D" id="1.20.58.2140">
    <property type="match status" value="1"/>
</dbReference>
<name>H5SN79_9ZZZZ</name>
<dbReference type="InterPro" id="IPR036081">
    <property type="entry name" value="Translin_sf"/>
</dbReference>
<reference evidence="1" key="2">
    <citation type="journal article" date="2012" name="PLoS ONE">
        <title>A Deeply Branching Thermophilic Bacterium with an Ancient Acetyl-CoA Pathway Dominates a Subsurface Ecosystem.</title>
        <authorList>
            <person name="Takami H."/>
            <person name="Noguchi H."/>
            <person name="Takaki Y."/>
            <person name="Uchiyama I."/>
            <person name="Toyoda A."/>
            <person name="Nishi S."/>
            <person name="Chee G.-J."/>
            <person name="Arai W."/>
            <person name="Nunoura T."/>
            <person name="Itoh T."/>
            <person name="Hattori M."/>
            <person name="Takai K."/>
        </authorList>
    </citation>
    <scope>NUCLEOTIDE SEQUENCE</scope>
</reference>
<organism evidence="1">
    <name type="scientific">uncultured prokaryote</name>
    <dbReference type="NCBI Taxonomy" id="198431"/>
    <lineage>
        <taxon>unclassified sequences</taxon>
        <taxon>environmental samples</taxon>
    </lineage>
</organism>
<dbReference type="AlphaFoldDB" id="H5SN79"/>
<gene>
    <name evidence="1" type="ORF">HGMM_F51E10C27</name>
</gene>
<dbReference type="InterPro" id="IPR002848">
    <property type="entry name" value="Translin_fam"/>
</dbReference>